<feature type="domain" description="UspA" evidence="2">
    <location>
        <begin position="1"/>
        <end position="138"/>
    </location>
</feature>
<dbReference type="InterPro" id="IPR006015">
    <property type="entry name" value="Universal_stress_UspA"/>
</dbReference>
<dbReference type="PIRSF" id="PIRSF006276">
    <property type="entry name" value="UspA"/>
    <property type="match status" value="1"/>
</dbReference>
<dbReference type="RefSeq" id="WP_015408134.1">
    <property type="nucleotide sequence ID" value="NC_020388.1"/>
</dbReference>
<keyword evidence="4" id="KW-1185">Reference proteome</keyword>
<evidence type="ECO:0000259" key="2">
    <source>
        <dbReference type="Pfam" id="PF00582"/>
    </source>
</evidence>
<dbReference type="GeneID" id="14652793"/>
<evidence type="ECO:0000313" key="4">
    <source>
        <dbReference type="Proteomes" id="UP000011867"/>
    </source>
</evidence>
<name>M1XN26_NATM8</name>
<accession>M1XN26</accession>
<dbReference type="CDD" id="cd00293">
    <property type="entry name" value="USP-like"/>
    <property type="match status" value="1"/>
</dbReference>
<reference evidence="3 4" key="1">
    <citation type="journal article" date="2013" name="Genome Announc.">
        <title>Genome of the haloarchaeon Natronomonas moolapensis, a neutrophilic member of a previously haloalkaliphilic genus.</title>
        <authorList>
            <person name="Dyall-Smith M.L."/>
            <person name="Pfeiffer F."/>
            <person name="Oberwinkler T."/>
            <person name="Klee K."/>
            <person name="Rampp M."/>
            <person name="Palm P."/>
            <person name="Gross K."/>
            <person name="Schuster S.C."/>
            <person name="Oesterhelt D."/>
        </authorList>
    </citation>
    <scope>NUCLEOTIDE SEQUENCE [LARGE SCALE GENOMIC DNA]</scope>
    <source>
        <strain evidence="4">DSM 18674 / JCM 14361 / 8.8.11</strain>
    </source>
</reference>
<organism evidence="3 4">
    <name type="scientific">Natronomonas moolapensis (strain DSM 18674 / CECT 7526 / JCM 14361 / 8.8.11)</name>
    <dbReference type="NCBI Taxonomy" id="268739"/>
    <lineage>
        <taxon>Archaea</taxon>
        <taxon>Methanobacteriati</taxon>
        <taxon>Methanobacteriota</taxon>
        <taxon>Stenosarchaea group</taxon>
        <taxon>Halobacteria</taxon>
        <taxon>Halobacteriales</taxon>
        <taxon>Natronomonadaceae</taxon>
        <taxon>Natronomonas</taxon>
    </lineage>
</organism>
<dbReference type="Gene3D" id="3.40.50.620">
    <property type="entry name" value="HUPs"/>
    <property type="match status" value="1"/>
</dbReference>
<sequence length="145" mass="15722">MHDRILLPTDGSRGNSRAVEQAIGLAAQSDARLHVLFVVEDIPYAPEMMDGQVEARLREIGEEAISDIRQRADDAGVSVETALEDGTPHQSILEYADEEGVDLIVMGTHGRSGLDRYLLGSVTERVVRGADTPVLTVRVNGEEAD</sequence>
<dbReference type="STRING" id="268739.Nmlp_1073"/>
<dbReference type="PANTHER" id="PTHR46268">
    <property type="entry name" value="STRESS RESPONSE PROTEIN NHAX"/>
    <property type="match status" value="1"/>
</dbReference>
<protein>
    <submittedName>
        <fullName evidence="3">UspA domain protein</fullName>
    </submittedName>
</protein>
<dbReference type="eggNOG" id="arCOG02053">
    <property type="taxonomic scope" value="Archaea"/>
</dbReference>
<dbReference type="AlphaFoldDB" id="M1XN26"/>
<gene>
    <name evidence="3" type="ordered locus">Nmlp_1073</name>
</gene>
<dbReference type="PANTHER" id="PTHR46268:SF6">
    <property type="entry name" value="UNIVERSAL STRESS PROTEIN UP12"/>
    <property type="match status" value="1"/>
</dbReference>
<dbReference type="KEGG" id="nmo:Nmlp_1073"/>
<dbReference type="InterPro" id="IPR014729">
    <property type="entry name" value="Rossmann-like_a/b/a_fold"/>
</dbReference>
<comment type="similarity">
    <text evidence="1">Belongs to the universal stress protein A family.</text>
</comment>
<dbReference type="HOGENOM" id="CLU_049301_11_1_2"/>
<dbReference type="PRINTS" id="PR01438">
    <property type="entry name" value="UNVRSLSTRESS"/>
</dbReference>
<dbReference type="Pfam" id="PF00582">
    <property type="entry name" value="Usp"/>
    <property type="match status" value="1"/>
</dbReference>
<dbReference type="EMBL" id="HF582854">
    <property type="protein sequence ID" value="CCQ35284.1"/>
    <property type="molecule type" value="Genomic_DNA"/>
</dbReference>
<dbReference type="OrthoDB" id="105697at2157"/>
<evidence type="ECO:0000313" key="3">
    <source>
        <dbReference type="EMBL" id="CCQ35284.1"/>
    </source>
</evidence>
<dbReference type="InterPro" id="IPR006016">
    <property type="entry name" value="UspA"/>
</dbReference>
<proteinExistence type="inferred from homology"/>
<evidence type="ECO:0000256" key="1">
    <source>
        <dbReference type="ARBA" id="ARBA00008791"/>
    </source>
</evidence>
<dbReference type="Proteomes" id="UP000011867">
    <property type="component" value="Chromosome"/>
</dbReference>
<dbReference type="SUPFAM" id="SSF52402">
    <property type="entry name" value="Adenine nucleotide alpha hydrolases-like"/>
    <property type="match status" value="1"/>
</dbReference>